<dbReference type="OrthoDB" id="21502at2759"/>
<name>A0A8B7Q6L4_HIPAR</name>
<dbReference type="InterPro" id="IPR035979">
    <property type="entry name" value="RBD_domain_sf"/>
</dbReference>
<protein>
    <submittedName>
        <fullName evidence="8">Germinal-center associated nuclear protein</fullName>
    </submittedName>
</protein>
<dbReference type="Pfam" id="PF16768">
    <property type="entry name" value="NupH_GANP"/>
    <property type="match status" value="1"/>
</dbReference>
<dbReference type="InterPro" id="IPR034265">
    <property type="entry name" value="MCM3AP_RRM"/>
</dbReference>
<feature type="domain" description="Germinal-centre associated nuclear protein MCM3AP" evidence="6">
    <location>
        <begin position="1261"/>
        <end position="1370"/>
    </location>
</feature>
<evidence type="ECO:0000256" key="1">
    <source>
        <dbReference type="SAM" id="Coils"/>
    </source>
</evidence>
<evidence type="ECO:0000313" key="8">
    <source>
        <dbReference type="RefSeq" id="XP_019483572.1"/>
    </source>
</evidence>
<dbReference type="Pfam" id="PF03399">
    <property type="entry name" value="SAC3_GANP"/>
    <property type="match status" value="1"/>
</dbReference>
<dbReference type="Gene3D" id="6.10.250.1340">
    <property type="match status" value="1"/>
</dbReference>
<dbReference type="PANTHER" id="PTHR12436">
    <property type="entry name" value="80 KDA MCM3-ASSOCIATED PROTEIN"/>
    <property type="match status" value="1"/>
</dbReference>
<dbReference type="RefSeq" id="XP_019483572.1">
    <property type="nucleotide sequence ID" value="XM_019628027.1"/>
</dbReference>
<feature type="region of interest" description="Disordered" evidence="2">
    <location>
        <begin position="1"/>
        <end position="72"/>
    </location>
</feature>
<dbReference type="Proteomes" id="UP000694851">
    <property type="component" value="Unplaced"/>
</dbReference>
<keyword evidence="7" id="KW-1185">Reference proteome</keyword>
<evidence type="ECO:0000256" key="2">
    <source>
        <dbReference type="SAM" id="MobiDB-lite"/>
    </source>
</evidence>
<accession>A0A8B7Q6L4</accession>
<evidence type="ECO:0000259" key="5">
    <source>
        <dbReference type="Pfam" id="PF16768"/>
    </source>
</evidence>
<dbReference type="PANTHER" id="PTHR12436:SF3">
    <property type="entry name" value="GERMINAL-CENTER ASSOCIATED NUCLEAR PROTEIN"/>
    <property type="match status" value="1"/>
</dbReference>
<feature type="region of interest" description="Disordered" evidence="2">
    <location>
        <begin position="624"/>
        <end position="652"/>
    </location>
</feature>
<feature type="compositionally biased region" description="Basic and acidic residues" evidence="2">
    <location>
        <begin position="347"/>
        <end position="365"/>
    </location>
</feature>
<dbReference type="CTD" id="8888"/>
<feature type="region of interest" description="Disordered" evidence="2">
    <location>
        <begin position="1778"/>
        <end position="1812"/>
    </location>
</feature>
<dbReference type="KEGG" id="hai:109373832"/>
<evidence type="ECO:0000313" key="7">
    <source>
        <dbReference type="Proteomes" id="UP000694851"/>
    </source>
</evidence>
<dbReference type="GO" id="GO:0005737">
    <property type="term" value="C:cytoplasm"/>
    <property type="evidence" value="ECO:0007669"/>
    <property type="project" value="TreeGrafter"/>
</dbReference>
<feature type="compositionally biased region" description="Basic and acidic residues" evidence="2">
    <location>
        <begin position="293"/>
        <end position="326"/>
    </location>
</feature>
<dbReference type="InterPro" id="IPR005062">
    <property type="entry name" value="SAC3/GANP/THP3_conserved"/>
</dbReference>
<proteinExistence type="predicted"/>
<dbReference type="InterPro" id="IPR045107">
    <property type="entry name" value="SAC3/GANP/THP3"/>
</dbReference>
<dbReference type="InterPro" id="IPR031908">
    <property type="entry name" value="NupH_GANP"/>
</dbReference>
<dbReference type="GeneID" id="109373832"/>
<dbReference type="Gene3D" id="1.25.40.990">
    <property type="match status" value="2"/>
</dbReference>
<feature type="domain" description="Germinal-centre associated nuclear protein nucleoporin homology" evidence="5">
    <location>
        <begin position="2"/>
        <end position="291"/>
    </location>
</feature>
<feature type="domain" description="Germinal-centre associated nuclear protein MCM3AP" evidence="6">
    <location>
        <begin position="1386"/>
        <end position="1941"/>
    </location>
</feature>
<feature type="coiled-coil region" evidence="1">
    <location>
        <begin position="1134"/>
        <end position="1162"/>
    </location>
</feature>
<dbReference type="Pfam" id="PF16769">
    <property type="entry name" value="MCM3AP_GANP"/>
    <property type="match status" value="2"/>
</dbReference>
<evidence type="ECO:0000259" key="3">
    <source>
        <dbReference type="Pfam" id="PF03399"/>
    </source>
</evidence>
<sequence length="1945" mass="212705">MNPTNPFSGQQPSAFPPPSSSSIGPFPTKPPFRFGQPSLFGQNNTLSGKSSGFSQVSSFPAASGVGHSPSAQTLGFSNTSNVGLFSGLEHTPTFVATSGPSSSCAPGNPGFSFKSPNLGAFPSTSAFGPETGEVASSGFGKTEFSFKPLENSMFRPILGAESEPEKTQSQVTSGFFTFSHPISSGPAGLAPFPFTQVTSGSATNSNFTFSKSVDSNSSSPFTPALSNQNAEEEKRGSKSLFGSPNSSFTSFPMSSSGSLGEPFPVSKAGVRQGCEEAVSPVEPGPSLMKGLKRKEDQDRSPRRHGHDAVEDSDSLSRGDHPPDKRPVRLNRPRGGTLFGRTIQDVFKSNKEVGRLGNKESRKEIGCAESGENDHMAIPGGSQSVLAPSRLSGVNKEEETESRDKKEDFLRGTPGRQSKRSESTDSLGGFPSTEITAIQCKNIPDYLNNRATLENHFGKIAKVQRIYTRRNKKLAVVYFFDHASAALARKKGKGLHEDVAIFWHKKKISPNKKPFSLKEKKPGEGDAGQAPEDTPFQHSPLGKPTARVAAGSLVTKSSPVKKPGLLKVHPLEGDPFDSGSEASEGTGPSVSSLSALIGTVAETSEEKFRLLDQRDRVMRQGMVAASPQRTRPGQVGTARHTQPFSEQQRFESRPELSCQQLRVPLVSQVDHAVAVKEYSRSSADQEEPLPHELRPLVVLSRTMDYLVTHVMDRTDGSLRDWYDFLWNRTRGIRKDITQQHLCDPVTVSLIEKCARLHIHCAHFMCEEPMSSFDAKINNENMTKCLQSLKEMYQDLRGRGVSCASEAEFRGYNVLLNLNKGDILSIDSFLSYTKPSQPTCSVLPLWRCFLHLHSWASAIEHVARVPMPGARRPDCFPGVGTAGPLSPMGLASVVLAQLSAVIGFCFQIRKDALRALNVAYTVSTQRATAFPLDGVVRMLLFRDCEEATDFLSYHGLAVADGCVELNRSSFLEPEGLFKARKSGFVTRKLTVSVGEIVNGGPLPPVPRHSPVCSFNAQNKYVGESLATELPVGPQRPGLDTAGEVLTPTPSVVPSLFPTALQPSVPLELPAKPAPVYSDADLVQVVDELIQEVLQKDCEELCAAGAAFAATALGVSSATMEELLTAATSGILRHIAAEEVTKERERKEEERRRVEEERLKQERELLLTQLSQGLAVELTELVVAEGVRETCCQEFKSAVETDQRVRMARCCEDVCAQLVDLFLGEEIFQTARETLQELQCYCSYLQRWKEAVTARKKLRRQMRAFPAAPCSVDTKDQLRALAPSAECPIAKENLARGLLHLGHAGKVGISCTRLQWLRSRTAHQMKAQHFHQRLLSDAAWAPLDLPHLVAEHLPGGQEHVFWKLVLLLPGEGDGEELSPGSPGSPGASVLMVWVPFQVVHGALGDGDLDAVEAQKELLGARGLVLLLAPQVRSEDVAEEDTYWPSALLQLKQLLQAKPLWPALPLAVLVPGLGGVTVQQQVEDGLMLQDLVSAKLISDYTVVQIPDSINDLQGTDKVSQAVQWLVSRCPCTPDLCCQTLIQYVEDGVGREFSGRFFHDRRERRLGGLASQEPAAIIELFNSVLHFLASAVSSEQLCDLSWPVTEFAEAGGSRLLPHRHWNAPEHLAWLKQAVLGFQLPQMDQPPPGAPWRPVCSMVTQYASQIPSSRQTQPVLQCQVQHLLGRAYGRWKSKSPALGCGAGPSVAEIPWDDIIALCVHHRLRDWTPPRLPVTSEALSEDGQICVYFFKEHLKNYAVPLSWEQARMQTQKQLQLSQGCLGMKPSHPSAGKFPTPPLLRGHHRGKRSAERGPEGRVPSTEQLMCGASAQELLAQRLSSRLLLEREDSKRFDCQLQQWLSEDTGLHADTPSLPLYLPQTLVSVPQTLASARKTLAALGPQNEKRRDQLQLSEATGPSLSERLRHLERLIQTSREEEVASELHLSVLLDMVDI</sequence>
<dbReference type="GO" id="GO:0070390">
    <property type="term" value="C:transcription export complex 2"/>
    <property type="evidence" value="ECO:0007669"/>
    <property type="project" value="TreeGrafter"/>
</dbReference>
<feature type="domain" description="Germinal-centre associated nuclear protein CID" evidence="4">
    <location>
        <begin position="1163"/>
        <end position="1233"/>
    </location>
</feature>
<dbReference type="CDD" id="cd12443">
    <property type="entry name" value="RRM_MCM3A_like"/>
    <property type="match status" value="1"/>
</dbReference>
<dbReference type="InterPro" id="IPR031910">
    <property type="entry name" value="GANP_CID_dom"/>
</dbReference>
<feature type="region of interest" description="Disordered" evidence="2">
    <location>
        <begin position="205"/>
        <end position="430"/>
    </location>
</feature>
<dbReference type="InterPro" id="IPR031907">
    <property type="entry name" value="MCM3AP_GANP"/>
</dbReference>
<gene>
    <name evidence="8" type="primary">MCM3AP</name>
</gene>
<feature type="compositionally biased region" description="Polar residues" evidence="2">
    <location>
        <begin position="205"/>
        <end position="229"/>
    </location>
</feature>
<dbReference type="SUPFAM" id="SSF54928">
    <property type="entry name" value="RNA-binding domain, RBD"/>
    <property type="match status" value="1"/>
</dbReference>
<organism evidence="7 8">
    <name type="scientific">Hipposideros armiger</name>
    <name type="common">Great Himalayan leaf-nosed bat</name>
    <dbReference type="NCBI Taxonomy" id="186990"/>
    <lineage>
        <taxon>Eukaryota</taxon>
        <taxon>Metazoa</taxon>
        <taxon>Chordata</taxon>
        <taxon>Craniata</taxon>
        <taxon>Vertebrata</taxon>
        <taxon>Euteleostomi</taxon>
        <taxon>Mammalia</taxon>
        <taxon>Eutheria</taxon>
        <taxon>Laurasiatheria</taxon>
        <taxon>Chiroptera</taxon>
        <taxon>Yinpterochiroptera</taxon>
        <taxon>Rhinolophoidea</taxon>
        <taxon>Hipposideridae</taxon>
        <taxon>Hipposideros</taxon>
    </lineage>
</organism>
<feature type="region of interest" description="Disordered" evidence="2">
    <location>
        <begin position="511"/>
        <end position="543"/>
    </location>
</feature>
<evidence type="ECO:0000259" key="6">
    <source>
        <dbReference type="Pfam" id="PF16769"/>
    </source>
</evidence>
<feature type="compositionally biased region" description="Low complexity" evidence="2">
    <location>
        <begin position="1"/>
        <end position="13"/>
    </location>
</feature>
<feature type="compositionally biased region" description="Low complexity" evidence="2">
    <location>
        <begin position="47"/>
        <end position="59"/>
    </location>
</feature>
<dbReference type="GO" id="GO:0003676">
    <property type="term" value="F:nucleic acid binding"/>
    <property type="evidence" value="ECO:0007669"/>
    <property type="project" value="InterPro"/>
</dbReference>
<feature type="compositionally biased region" description="Polar residues" evidence="2">
    <location>
        <begin position="579"/>
        <end position="590"/>
    </location>
</feature>
<dbReference type="GO" id="GO:0006406">
    <property type="term" value="P:mRNA export from nucleus"/>
    <property type="evidence" value="ECO:0007669"/>
    <property type="project" value="TreeGrafter"/>
</dbReference>
<keyword evidence="1" id="KW-0175">Coiled coil</keyword>
<dbReference type="Pfam" id="PF16766">
    <property type="entry name" value="CID_GANP"/>
    <property type="match status" value="1"/>
</dbReference>
<reference evidence="8" key="1">
    <citation type="submission" date="2025-08" db="UniProtKB">
        <authorList>
            <consortium name="RefSeq"/>
        </authorList>
    </citation>
    <scope>IDENTIFICATION</scope>
    <source>
        <tissue evidence="8">Muscle</tissue>
    </source>
</reference>
<feature type="domain" description="SAC3/GANP/THP3 conserved" evidence="3">
    <location>
        <begin position="665"/>
        <end position="957"/>
    </location>
</feature>
<feature type="region of interest" description="Disordered" evidence="2">
    <location>
        <begin position="558"/>
        <end position="590"/>
    </location>
</feature>
<evidence type="ECO:0000259" key="4">
    <source>
        <dbReference type="Pfam" id="PF16766"/>
    </source>
</evidence>
<feature type="compositionally biased region" description="Low complexity" evidence="2">
    <location>
        <begin position="243"/>
        <end position="258"/>
    </location>
</feature>